<keyword evidence="3" id="KW-0949">S-adenosyl-L-methionine</keyword>
<sequence length="252" mass="28259">MTRTYTGPGECGGPEIDKKSVSSFFDKRAEKIESVGPLHAVIYQDKDSDLALNRDIAEKQKLLPLLQLSGSERLLDVGCGTGRWAKNLIPVTASYYGIDACEGLVEYSRQHFSSENSSFFVASADDFSLHTLGVVEPFDRVLCAGVLIYLNDTELGNALRCIANAIAPGGLILLREPVGLGRRLTISEHFSEDMEQYYNAIYRTREELEAFIRTEMPAPNFRFVGAGDVYDDRVLNNRSDTRQCWFLLERNR</sequence>
<dbReference type="GO" id="GO:0032259">
    <property type="term" value="P:methylation"/>
    <property type="evidence" value="ECO:0007669"/>
    <property type="project" value="UniProtKB-KW"/>
</dbReference>
<dbReference type="Pfam" id="PF13649">
    <property type="entry name" value="Methyltransf_25"/>
    <property type="match status" value="1"/>
</dbReference>
<dbReference type="OrthoDB" id="9801609at2"/>
<dbReference type="PANTHER" id="PTHR43464">
    <property type="entry name" value="METHYLTRANSFERASE"/>
    <property type="match status" value="1"/>
</dbReference>
<dbReference type="InterPro" id="IPR029063">
    <property type="entry name" value="SAM-dependent_MTases_sf"/>
</dbReference>
<keyword evidence="6" id="KW-1185">Reference proteome</keyword>
<dbReference type="Proteomes" id="UP000243451">
    <property type="component" value="Unassembled WGS sequence"/>
</dbReference>
<accession>A0A2P4EY54</accession>
<name>A0A2P4EY54_9GAMM</name>
<proteinExistence type="predicted"/>
<protein>
    <submittedName>
        <fullName evidence="5">Methyltransferase type 12</fullName>
    </submittedName>
</protein>
<organism evidence="5 6">
    <name type="scientific">Halopseudomonas oceani</name>
    <dbReference type="NCBI Taxonomy" id="1708783"/>
    <lineage>
        <taxon>Bacteria</taxon>
        <taxon>Pseudomonadati</taxon>
        <taxon>Pseudomonadota</taxon>
        <taxon>Gammaproteobacteria</taxon>
        <taxon>Pseudomonadales</taxon>
        <taxon>Pseudomonadaceae</taxon>
        <taxon>Halopseudomonas</taxon>
    </lineage>
</organism>
<evidence type="ECO:0000259" key="4">
    <source>
        <dbReference type="Pfam" id="PF13649"/>
    </source>
</evidence>
<dbReference type="InterPro" id="IPR041698">
    <property type="entry name" value="Methyltransf_25"/>
</dbReference>
<comment type="caution">
    <text evidence="5">The sequence shown here is derived from an EMBL/GenBank/DDBJ whole genome shotgun (WGS) entry which is preliminary data.</text>
</comment>
<dbReference type="PANTHER" id="PTHR43464:SF19">
    <property type="entry name" value="UBIQUINONE BIOSYNTHESIS O-METHYLTRANSFERASE, MITOCHONDRIAL"/>
    <property type="match status" value="1"/>
</dbReference>
<keyword evidence="1 5" id="KW-0489">Methyltransferase</keyword>
<evidence type="ECO:0000256" key="2">
    <source>
        <dbReference type="ARBA" id="ARBA00022679"/>
    </source>
</evidence>
<reference evidence="5 6" key="1">
    <citation type="submission" date="2018-01" db="EMBL/GenBank/DDBJ databases">
        <title>Draft genome of the type strain Pseudomonas oceani DSM 100277 isolated from the deep water in Okinawa trough, northwestern Pacific Ocean.</title>
        <authorList>
            <person name="Gomila M."/>
            <person name="Mulet M."/>
            <person name="Garcia-Valdes E."/>
            <person name="Lalucat J."/>
        </authorList>
    </citation>
    <scope>NUCLEOTIDE SEQUENCE [LARGE SCALE GENOMIC DNA]</scope>
    <source>
        <strain evidence="5 6">DSM 100277</strain>
    </source>
</reference>
<dbReference type="GO" id="GO:0008168">
    <property type="term" value="F:methyltransferase activity"/>
    <property type="evidence" value="ECO:0007669"/>
    <property type="project" value="UniProtKB-KW"/>
</dbReference>
<evidence type="ECO:0000256" key="1">
    <source>
        <dbReference type="ARBA" id="ARBA00022603"/>
    </source>
</evidence>
<dbReference type="EMBL" id="PPSK01000003">
    <property type="protein sequence ID" value="POB05154.1"/>
    <property type="molecule type" value="Genomic_DNA"/>
</dbReference>
<dbReference type="Gene3D" id="3.40.50.150">
    <property type="entry name" value="Vaccinia Virus protein VP39"/>
    <property type="match status" value="1"/>
</dbReference>
<dbReference type="SUPFAM" id="SSF53335">
    <property type="entry name" value="S-adenosyl-L-methionine-dependent methyltransferases"/>
    <property type="match status" value="1"/>
</dbReference>
<gene>
    <name evidence="5" type="ORF">C1949_05135</name>
</gene>
<feature type="domain" description="Methyltransferase" evidence="4">
    <location>
        <begin position="75"/>
        <end position="170"/>
    </location>
</feature>
<evidence type="ECO:0000313" key="6">
    <source>
        <dbReference type="Proteomes" id="UP000243451"/>
    </source>
</evidence>
<dbReference type="RefSeq" id="WP_104737392.1">
    <property type="nucleotide sequence ID" value="NZ_BMHR01000001.1"/>
</dbReference>
<dbReference type="CDD" id="cd02440">
    <property type="entry name" value="AdoMet_MTases"/>
    <property type="match status" value="1"/>
</dbReference>
<evidence type="ECO:0000256" key="3">
    <source>
        <dbReference type="ARBA" id="ARBA00022691"/>
    </source>
</evidence>
<dbReference type="AlphaFoldDB" id="A0A2P4EY54"/>
<keyword evidence="2 5" id="KW-0808">Transferase</keyword>
<evidence type="ECO:0000313" key="5">
    <source>
        <dbReference type="EMBL" id="POB05154.1"/>
    </source>
</evidence>